<name>A0A7X9HSB1_UNCKA</name>
<organism evidence="2 3">
    <name type="scientific">candidate division WWE3 bacterium</name>
    <dbReference type="NCBI Taxonomy" id="2053526"/>
    <lineage>
        <taxon>Bacteria</taxon>
        <taxon>Katanobacteria</taxon>
    </lineage>
</organism>
<dbReference type="InterPro" id="IPR025474">
    <property type="entry name" value="DUF4325"/>
</dbReference>
<sequence length="95" mass="10943">MKIELKKFGDLLTSRQDGREALAAIEPLLRNMSENEVLDIDFEGVTTFTPSWADEFITNLIDRFGNRVHFVNDENLSVKTTLELLKKLRLGNPRH</sequence>
<dbReference type="Pfam" id="PF14213">
    <property type="entry name" value="DUF4325"/>
    <property type="match status" value="1"/>
</dbReference>
<proteinExistence type="predicted"/>
<evidence type="ECO:0000313" key="3">
    <source>
        <dbReference type="Proteomes" id="UP000590542"/>
    </source>
</evidence>
<dbReference type="EMBL" id="JAAZNV010000006">
    <property type="protein sequence ID" value="NMB91488.1"/>
    <property type="molecule type" value="Genomic_DNA"/>
</dbReference>
<dbReference type="Proteomes" id="UP000590542">
    <property type="component" value="Unassembled WGS sequence"/>
</dbReference>
<comment type="caution">
    <text evidence="2">The sequence shown here is derived from an EMBL/GenBank/DDBJ whole genome shotgun (WGS) entry which is preliminary data.</text>
</comment>
<evidence type="ECO:0000313" key="2">
    <source>
        <dbReference type="EMBL" id="NMB91488.1"/>
    </source>
</evidence>
<evidence type="ECO:0000259" key="1">
    <source>
        <dbReference type="Pfam" id="PF14213"/>
    </source>
</evidence>
<protein>
    <submittedName>
        <fullName evidence="2">STAS-like domain-containing protein</fullName>
    </submittedName>
</protein>
<accession>A0A7X9HSB1</accession>
<gene>
    <name evidence="2" type="ORF">GYA37_01410</name>
</gene>
<feature type="domain" description="DUF4325" evidence="1">
    <location>
        <begin position="30"/>
        <end position="75"/>
    </location>
</feature>
<reference evidence="2 3" key="1">
    <citation type="journal article" date="2020" name="Biotechnol. Biofuels">
        <title>New insights from the biogas microbiome by comprehensive genome-resolved metagenomics of nearly 1600 species originating from multiple anaerobic digesters.</title>
        <authorList>
            <person name="Campanaro S."/>
            <person name="Treu L."/>
            <person name="Rodriguez-R L.M."/>
            <person name="Kovalovszki A."/>
            <person name="Ziels R.M."/>
            <person name="Maus I."/>
            <person name="Zhu X."/>
            <person name="Kougias P.G."/>
            <person name="Basile A."/>
            <person name="Luo G."/>
            <person name="Schluter A."/>
            <person name="Konstantinidis K.T."/>
            <person name="Angelidaki I."/>
        </authorList>
    </citation>
    <scope>NUCLEOTIDE SEQUENCE [LARGE SCALE GENOMIC DNA]</scope>
    <source>
        <strain evidence="2">AS27yjCOA_202</strain>
    </source>
</reference>
<dbReference type="AlphaFoldDB" id="A0A7X9HSB1"/>